<accession>A0AAE0XM80</accession>
<reference evidence="1" key="1">
    <citation type="journal article" date="2023" name="G3 (Bethesda)">
        <title>A reference genome for the long-term kleptoplast-retaining sea slug Elysia crispata morphotype clarki.</title>
        <authorList>
            <person name="Eastman K.E."/>
            <person name="Pendleton A.L."/>
            <person name="Shaikh M.A."/>
            <person name="Suttiyut T."/>
            <person name="Ogas R."/>
            <person name="Tomko P."/>
            <person name="Gavelis G."/>
            <person name="Widhalm J.R."/>
            <person name="Wisecaver J.H."/>
        </authorList>
    </citation>
    <scope>NUCLEOTIDE SEQUENCE</scope>
    <source>
        <strain evidence="1">ECLA1</strain>
    </source>
</reference>
<proteinExistence type="predicted"/>
<dbReference type="Proteomes" id="UP001283361">
    <property type="component" value="Unassembled WGS sequence"/>
</dbReference>
<dbReference type="AlphaFoldDB" id="A0AAE0XM80"/>
<comment type="caution">
    <text evidence="1">The sequence shown here is derived from an EMBL/GenBank/DDBJ whole genome shotgun (WGS) entry which is preliminary data.</text>
</comment>
<gene>
    <name evidence="1" type="ORF">RRG08_027669</name>
</gene>
<organism evidence="1 2">
    <name type="scientific">Elysia crispata</name>
    <name type="common">lettuce slug</name>
    <dbReference type="NCBI Taxonomy" id="231223"/>
    <lineage>
        <taxon>Eukaryota</taxon>
        <taxon>Metazoa</taxon>
        <taxon>Spiralia</taxon>
        <taxon>Lophotrochozoa</taxon>
        <taxon>Mollusca</taxon>
        <taxon>Gastropoda</taxon>
        <taxon>Heterobranchia</taxon>
        <taxon>Euthyneura</taxon>
        <taxon>Panpulmonata</taxon>
        <taxon>Sacoglossa</taxon>
        <taxon>Placobranchoidea</taxon>
        <taxon>Plakobranchidae</taxon>
        <taxon>Elysia</taxon>
    </lineage>
</organism>
<keyword evidence="2" id="KW-1185">Reference proteome</keyword>
<evidence type="ECO:0000313" key="1">
    <source>
        <dbReference type="EMBL" id="KAK3696226.1"/>
    </source>
</evidence>
<dbReference type="EMBL" id="JAWDGP010008052">
    <property type="protein sequence ID" value="KAK3696226.1"/>
    <property type="molecule type" value="Genomic_DNA"/>
</dbReference>
<evidence type="ECO:0000313" key="2">
    <source>
        <dbReference type="Proteomes" id="UP001283361"/>
    </source>
</evidence>
<name>A0AAE0XM80_9GAST</name>
<protein>
    <submittedName>
        <fullName evidence="1">Uncharacterized protein</fullName>
    </submittedName>
</protein>
<sequence length="75" mass="8407">MVEYHHQSLESIGERVQRQSVLNALFKEITETLIIHPKSCQYSKSGKPQALCKKIAGGGFLNSMDYFSSCSLTQL</sequence>